<reference evidence="1 2" key="1">
    <citation type="submission" date="2019-03" db="EMBL/GenBank/DDBJ databases">
        <title>Root nodule microbial communities of legume samples collected from USA, Mexico and Botswana.</title>
        <authorList>
            <person name="Hirsch A."/>
        </authorList>
    </citation>
    <scope>NUCLEOTIDE SEQUENCE [LARGE SCALE GENOMIC DNA]</scope>
    <source>
        <strain evidence="1 2">55</strain>
    </source>
</reference>
<organism evidence="1 2">
    <name type="scientific">Dietzia cinnamea</name>
    <dbReference type="NCBI Taxonomy" id="321318"/>
    <lineage>
        <taxon>Bacteria</taxon>
        <taxon>Bacillati</taxon>
        <taxon>Actinomycetota</taxon>
        <taxon>Actinomycetes</taxon>
        <taxon>Mycobacteriales</taxon>
        <taxon>Dietziaceae</taxon>
        <taxon>Dietzia</taxon>
    </lineage>
</organism>
<evidence type="ECO:0000313" key="1">
    <source>
        <dbReference type="EMBL" id="TCW25688.1"/>
    </source>
</evidence>
<sequence length="53" mass="5407">MIETIFNGILGFFNSLIDTGSTAAQGFVNTGSTAAEGVYDTVTGSLGDIVGYL</sequence>
<protein>
    <submittedName>
        <fullName evidence="1">Uncharacterized protein</fullName>
    </submittedName>
</protein>
<dbReference type="GeneID" id="89531890"/>
<evidence type="ECO:0000313" key="2">
    <source>
        <dbReference type="Proteomes" id="UP000295805"/>
    </source>
</evidence>
<dbReference type="AlphaFoldDB" id="A0A4R3ZXR3"/>
<gene>
    <name evidence="1" type="ORF">EDD19_10335</name>
</gene>
<comment type="caution">
    <text evidence="1">The sequence shown here is derived from an EMBL/GenBank/DDBJ whole genome shotgun (WGS) entry which is preliminary data.</text>
</comment>
<dbReference type="RefSeq" id="WP_165928430.1">
    <property type="nucleotide sequence ID" value="NZ_CP143053.1"/>
</dbReference>
<dbReference type="EMBL" id="SMCX01000003">
    <property type="protein sequence ID" value="TCW25688.1"/>
    <property type="molecule type" value="Genomic_DNA"/>
</dbReference>
<proteinExistence type="predicted"/>
<accession>A0A4R3ZXR3</accession>
<dbReference type="Proteomes" id="UP000295805">
    <property type="component" value="Unassembled WGS sequence"/>
</dbReference>
<name>A0A4R3ZXR3_9ACTN</name>